<dbReference type="Gene3D" id="3.40.50.300">
    <property type="entry name" value="P-loop containing nucleotide triphosphate hydrolases"/>
    <property type="match status" value="1"/>
</dbReference>
<feature type="domain" description="AAA" evidence="1">
    <location>
        <begin position="1"/>
        <end position="199"/>
    </location>
</feature>
<evidence type="ECO:0000313" key="2">
    <source>
        <dbReference type="EMBL" id="QCQ22404.1"/>
    </source>
</evidence>
<sequence>MKTITFFNNKGGVGKTSLVYHLAWMYADLGLKVIAADLDPQANLTSMFLPDDRLEEIWMDGGHKQTIYGAFQPLLEGTGDVRMPHLEEVAPGLCLVVGDLALSSAEDELSSQWPDCLDRKPRAFRVLSGLWRILREAGKSIEADLILIDIGPNLGALNRAALVSTQHVVIPLAPDLYSLQGLRNLGPTLRRWRLEWSERLQRRPNALGDMELPGGEMQPAGYVVLQHAVRLNRPVKAYSFWMARIPEEYRKSVVAEKIAESVTIETDPHCLATLKHYRSLMPLAQEARKPMFFLKPADGAIGSHMAAVQACYMDFSHLAKRIAKQCGVTLS</sequence>
<evidence type="ECO:0000313" key="3">
    <source>
        <dbReference type="Proteomes" id="UP000298602"/>
    </source>
</evidence>
<dbReference type="PANTHER" id="PTHR13696">
    <property type="entry name" value="P-LOOP CONTAINING NUCLEOSIDE TRIPHOSPHATE HYDROLASE"/>
    <property type="match status" value="1"/>
</dbReference>
<evidence type="ECO:0000259" key="1">
    <source>
        <dbReference type="Pfam" id="PF13614"/>
    </source>
</evidence>
<dbReference type="CDD" id="cd02042">
    <property type="entry name" value="ParAB_family"/>
    <property type="match status" value="1"/>
</dbReference>
<gene>
    <name evidence="2" type="ORF">FDQ92_09680</name>
</gene>
<dbReference type="OrthoDB" id="9785810at2"/>
<dbReference type="AlphaFoldDB" id="A0A4P8L3Q2"/>
<name>A0A4P8L3Q2_9BACT</name>
<proteinExistence type="predicted"/>
<reference evidence="2 3" key="2">
    <citation type="submission" date="2019-05" db="EMBL/GenBank/DDBJ databases">
        <authorList>
            <person name="Suflita J.M."/>
            <person name="Marks C.R."/>
        </authorList>
    </citation>
    <scope>NUCLEOTIDE SEQUENCE [LARGE SCALE GENOMIC DNA]</scope>
    <source>
        <strain evidence="2 3">ALDC</strain>
    </source>
</reference>
<protein>
    <submittedName>
        <fullName evidence="2">ParA family protein</fullName>
    </submittedName>
</protein>
<reference evidence="2 3" key="1">
    <citation type="submission" date="2019-05" db="EMBL/GenBank/DDBJ databases">
        <title>The Complete Genome Sequence of the n-alkane-degrading Desulfoglaeba alkanexedens ALDC reveals multiple alkylsuccinate synthase gene clusters.</title>
        <authorList>
            <person name="Callaghan A.V."/>
            <person name="Davidova I.A."/>
            <person name="Duncan K.E."/>
            <person name="Morris B."/>
            <person name="McInerney M.J."/>
        </authorList>
    </citation>
    <scope>NUCLEOTIDE SEQUENCE [LARGE SCALE GENOMIC DNA]</scope>
    <source>
        <strain evidence="2 3">ALDC</strain>
    </source>
</reference>
<dbReference type="EMBL" id="CP040098">
    <property type="protein sequence ID" value="QCQ22404.1"/>
    <property type="molecule type" value="Genomic_DNA"/>
</dbReference>
<organism evidence="2 3">
    <name type="scientific">Desulfoglaeba alkanexedens ALDC</name>
    <dbReference type="NCBI Taxonomy" id="980445"/>
    <lineage>
        <taxon>Bacteria</taxon>
        <taxon>Pseudomonadati</taxon>
        <taxon>Thermodesulfobacteriota</taxon>
        <taxon>Syntrophobacteria</taxon>
        <taxon>Syntrophobacterales</taxon>
        <taxon>Syntrophobacteraceae</taxon>
        <taxon>Desulfoglaeba</taxon>
    </lineage>
</organism>
<dbReference type="InterPro" id="IPR027417">
    <property type="entry name" value="P-loop_NTPase"/>
</dbReference>
<accession>A0A4P8L3Q2</accession>
<dbReference type="KEGG" id="dax:FDQ92_09680"/>
<dbReference type="Pfam" id="PF13614">
    <property type="entry name" value="AAA_31"/>
    <property type="match status" value="1"/>
</dbReference>
<keyword evidence="3" id="KW-1185">Reference proteome</keyword>
<dbReference type="SUPFAM" id="SSF52540">
    <property type="entry name" value="P-loop containing nucleoside triphosphate hydrolases"/>
    <property type="match status" value="1"/>
</dbReference>
<dbReference type="InterPro" id="IPR050678">
    <property type="entry name" value="DNA_Partitioning_ATPase"/>
</dbReference>
<dbReference type="InterPro" id="IPR025669">
    <property type="entry name" value="AAA_dom"/>
</dbReference>
<dbReference type="Proteomes" id="UP000298602">
    <property type="component" value="Chromosome"/>
</dbReference>
<dbReference type="PANTHER" id="PTHR13696:SF99">
    <property type="entry name" value="COBYRINIC ACID AC-DIAMIDE SYNTHASE"/>
    <property type="match status" value="1"/>
</dbReference>
<dbReference type="RefSeq" id="WP_137424555.1">
    <property type="nucleotide sequence ID" value="NZ_CP040098.1"/>
</dbReference>